<protein>
    <recommendedName>
        <fullName evidence="12 13">DNA primase</fullName>
        <ecNumber evidence="12">2.7.7.101</ecNumber>
    </recommendedName>
</protein>
<keyword evidence="6 13" id="KW-0479">Metal-binding</keyword>
<comment type="similarity">
    <text evidence="12 13">Belongs to the DnaG primase family.</text>
</comment>
<comment type="catalytic activity">
    <reaction evidence="12">
        <text>ssDNA + n NTP = ssDNA/pppN(pN)n-1 hybrid + (n-1) diphosphate.</text>
        <dbReference type="EC" id="2.7.7.101"/>
    </reaction>
</comment>
<dbReference type="InterPro" id="IPR037068">
    <property type="entry name" value="DNA_primase_core_N_sf"/>
</dbReference>
<dbReference type="InterPro" id="IPR030846">
    <property type="entry name" value="DnaG_bac"/>
</dbReference>
<dbReference type="GO" id="GO:0005737">
    <property type="term" value="C:cytoplasm"/>
    <property type="evidence" value="ECO:0007669"/>
    <property type="project" value="TreeGrafter"/>
</dbReference>
<comment type="caution">
    <text evidence="12">Lacks conserved residue(s) required for the propagation of feature annotation.</text>
</comment>
<comment type="function">
    <text evidence="12 13">RNA polymerase that catalyzes the synthesis of short RNA molecules used as primers for DNA polymerase during DNA replication.</text>
</comment>
<keyword evidence="7" id="KW-0863">Zinc-finger</keyword>
<dbReference type="GO" id="GO:0008270">
    <property type="term" value="F:zinc ion binding"/>
    <property type="evidence" value="ECO:0007669"/>
    <property type="project" value="UniProtKB-KW"/>
</dbReference>
<dbReference type="RefSeq" id="WP_088519988.1">
    <property type="nucleotide sequence ID" value="NZ_FYDG01000002.1"/>
</dbReference>
<dbReference type="Pfam" id="PF13662">
    <property type="entry name" value="Toprim_4"/>
    <property type="match status" value="1"/>
</dbReference>
<dbReference type="InterPro" id="IPR006295">
    <property type="entry name" value="DNA_primase_DnaG"/>
</dbReference>
<keyword evidence="8 13" id="KW-0862">Zinc</keyword>
<dbReference type="GO" id="GO:0000428">
    <property type="term" value="C:DNA-directed RNA polymerase complex"/>
    <property type="evidence" value="ECO:0007669"/>
    <property type="project" value="UniProtKB-KW"/>
</dbReference>
<feature type="domain" description="Toprim" evidence="15">
    <location>
        <begin position="257"/>
        <end position="339"/>
    </location>
</feature>
<evidence type="ECO:0000313" key="17">
    <source>
        <dbReference type="Proteomes" id="UP000198418"/>
    </source>
</evidence>
<dbReference type="GO" id="GO:0006269">
    <property type="term" value="P:DNA replication, synthesis of primer"/>
    <property type="evidence" value="ECO:0007669"/>
    <property type="project" value="UniProtKB-UniRule"/>
</dbReference>
<feature type="region of interest" description="Disordered" evidence="14">
    <location>
        <begin position="429"/>
        <end position="448"/>
    </location>
</feature>
<dbReference type="PANTHER" id="PTHR30313:SF2">
    <property type="entry name" value="DNA PRIMASE"/>
    <property type="match status" value="1"/>
</dbReference>
<evidence type="ECO:0000256" key="8">
    <source>
        <dbReference type="ARBA" id="ARBA00022833"/>
    </source>
</evidence>
<evidence type="ECO:0000256" key="4">
    <source>
        <dbReference type="ARBA" id="ARBA00022695"/>
    </source>
</evidence>
<feature type="compositionally biased region" description="Low complexity" evidence="14">
    <location>
        <begin position="434"/>
        <end position="448"/>
    </location>
</feature>
<evidence type="ECO:0000256" key="1">
    <source>
        <dbReference type="ARBA" id="ARBA00022478"/>
    </source>
</evidence>
<name>A0A212R3T0_RHOAC</name>
<dbReference type="Gene3D" id="3.40.1360.10">
    <property type="match status" value="1"/>
</dbReference>
<gene>
    <name evidence="12" type="primary">dnaG</name>
    <name evidence="16" type="ORF">SAMN06265338_102504</name>
</gene>
<dbReference type="Pfam" id="PF10410">
    <property type="entry name" value="DnaB_bind"/>
    <property type="match status" value="1"/>
</dbReference>
<dbReference type="InterPro" id="IPR019475">
    <property type="entry name" value="DNA_primase_DnaB-bd"/>
</dbReference>
<evidence type="ECO:0000256" key="13">
    <source>
        <dbReference type="PIRNR" id="PIRNR002811"/>
    </source>
</evidence>
<dbReference type="PROSITE" id="PS50880">
    <property type="entry name" value="TOPRIM"/>
    <property type="match status" value="1"/>
</dbReference>
<dbReference type="GO" id="GO:0003677">
    <property type="term" value="F:DNA binding"/>
    <property type="evidence" value="ECO:0007669"/>
    <property type="project" value="UniProtKB-KW"/>
</dbReference>
<dbReference type="PIRSF" id="PIRSF002811">
    <property type="entry name" value="DnaG"/>
    <property type="match status" value="1"/>
</dbReference>
<dbReference type="Pfam" id="PF01807">
    <property type="entry name" value="Zn_ribbon_DnaG"/>
    <property type="match status" value="1"/>
</dbReference>
<comment type="cofactor">
    <cofactor evidence="13">
        <name>Zn(2+)</name>
        <dbReference type="ChEBI" id="CHEBI:29105"/>
    </cofactor>
    <text evidence="13">Binds 1 zinc ion per monomer.</text>
</comment>
<dbReference type="FunFam" id="3.40.1360.10:FF:000002">
    <property type="entry name" value="DNA primase"/>
    <property type="match status" value="1"/>
</dbReference>
<evidence type="ECO:0000256" key="11">
    <source>
        <dbReference type="ARBA" id="ARBA00023163"/>
    </source>
</evidence>
<dbReference type="AlphaFoldDB" id="A0A212R3T0"/>
<dbReference type="Pfam" id="PF08275">
    <property type="entry name" value="DNAG_N"/>
    <property type="match status" value="1"/>
</dbReference>
<dbReference type="InterPro" id="IPR034151">
    <property type="entry name" value="TOPRIM_DnaG_bac"/>
</dbReference>
<keyword evidence="10 12" id="KW-0238">DNA-binding</keyword>
<evidence type="ECO:0000313" key="16">
    <source>
        <dbReference type="EMBL" id="SNB66662.1"/>
    </source>
</evidence>
<dbReference type="Proteomes" id="UP000198418">
    <property type="component" value="Unassembled WGS sequence"/>
</dbReference>
<dbReference type="Gene3D" id="3.90.980.10">
    <property type="entry name" value="DNA primase, catalytic core, N-terminal domain"/>
    <property type="match status" value="1"/>
</dbReference>
<dbReference type="PANTHER" id="PTHR30313">
    <property type="entry name" value="DNA PRIMASE"/>
    <property type="match status" value="1"/>
</dbReference>
<evidence type="ECO:0000256" key="9">
    <source>
        <dbReference type="ARBA" id="ARBA00022842"/>
    </source>
</evidence>
<comment type="subunit">
    <text evidence="12">Monomer. Interacts with DnaB.</text>
</comment>
<dbReference type="InterPro" id="IPR050219">
    <property type="entry name" value="DnaG_primase"/>
</dbReference>
<proteinExistence type="inferred from homology"/>
<dbReference type="CDD" id="cd03364">
    <property type="entry name" value="TOPRIM_DnaG_primases"/>
    <property type="match status" value="1"/>
</dbReference>
<evidence type="ECO:0000256" key="14">
    <source>
        <dbReference type="SAM" id="MobiDB-lite"/>
    </source>
</evidence>
<dbReference type="InterPro" id="IPR013264">
    <property type="entry name" value="DNAG_N"/>
</dbReference>
<organism evidence="16 17">
    <name type="scientific">Rhodoblastus acidophilus</name>
    <name type="common">Rhodopseudomonas acidophila</name>
    <dbReference type="NCBI Taxonomy" id="1074"/>
    <lineage>
        <taxon>Bacteria</taxon>
        <taxon>Pseudomonadati</taxon>
        <taxon>Pseudomonadota</taxon>
        <taxon>Alphaproteobacteria</taxon>
        <taxon>Hyphomicrobiales</taxon>
        <taxon>Rhodoblastaceae</taxon>
        <taxon>Rhodoblastus</taxon>
    </lineage>
</organism>
<sequence>MKFTPSFLDEIRARLPMSEVAGQRVRLKKQGREWRGLSPFTAEKTPSFYVNDQKGQFFDFSAGKNGDIFEFVMETQGLPFPEAVEQLAGLAGLSLPVETPESAAFEKKRATHLEALELAADFFERTLKGAAGGKARAYLAERGITAEAQRRFRLGYAPGERFALRDYLAGKGCDAEVMKEAGLLTHGEGIAVPYDFFRDRVMFPICDRAGKVIAFGGRAMSQEVQPKYKNSAETPLFHKGSNLYNLHVARKAAHERGTVIAVEGYVDVIAMSMAGFDHAVAGLGTALTPDQCELLWKMAEEPILCFDGDRAGRKAAFRAVETALPLIGAGKSLRFALLPEGQDPDDLARSGGAPALQAVLDAAKPMAEMIFAREVEAHPLDTPERRAAFERRLRDCAGQIRDEVLRRHYLDDFRERQFQLFGRGRREAREPFVPRGRGAPRPGSRGPMTASSALLRSSLFSAPKQASAPRETLILALLVNHPNLISRHAEDLARLEFSGGQGEKLRDALLGLAEPDMTAETLREKLSSRGFGLFFEEIAGNATISTLWCVRPEAHENDADVALRQALALHRKQRALHRELRQAEAALGAGQNDEASFAALTDIRAQLSALEGVEATIEGFGASSGREDRNV</sequence>
<keyword evidence="5 12" id="KW-0235">DNA replication</keyword>
<keyword evidence="17" id="KW-1185">Reference proteome</keyword>
<dbReference type="SMART" id="SM00400">
    <property type="entry name" value="ZnF_CHCC"/>
    <property type="match status" value="1"/>
</dbReference>
<evidence type="ECO:0000259" key="15">
    <source>
        <dbReference type="PROSITE" id="PS50880"/>
    </source>
</evidence>
<dbReference type="EMBL" id="FYDG01000002">
    <property type="protein sequence ID" value="SNB66662.1"/>
    <property type="molecule type" value="Genomic_DNA"/>
</dbReference>
<evidence type="ECO:0000256" key="5">
    <source>
        <dbReference type="ARBA" id="ARBA00022705"/>
    </source>
</evidence>
<reference evidence="17" key="1">
    <citation type="submission" date="2017-06" db="EMBL/GenBank/DDBJ databases">
        <authorList>
            <person name="Varghese N."/>
            <person name="Submissions S."/>
        </authorList>
    </citation>
    <scope>NUCLEOTIDE SEQUENCE [LARGE SCALE GENOMIC DNA]</scope>
    <source>
        <strain evidence="17">DSM 137</strain>
    </source>
</reference>
<keyword evidence="9" id="KW-0460">Magnesium</keyword>
<dbReference type="OrthoDB" id="9803773at2"/>
<evidence type="ECO:0000256" key="10">
    <source>
        <dbReference type="ARBA" id="ARBA00023125"/>
    </source>
</evidence>
<evidence type="ECO:0000256" key="6">
    <source>
        <dbReference type="ARBA" id="ARBA00022723"/>
    </source>
</evidence>
<dbReference type="SUPFAM" id="SSF56731">
    <property type="entry name" value="DNA primase core"/>
    <property type="match status" value="1"/>
</dbReference>
<dbReference type="SMART" id="SM00493">
    <property type="entry name" value="TOPRIM"/>
    <property type="match status" value="1"/>
</dbReference>
<dbReference type="GO" id="GO:0003899">
    <property type="term" value="F:DNA-directed RNA polymerase activity"/>
    <property type="evidence" value="ECO:0007669"/>
    <property type="project" value="UniProtKB-UniRule"/>
</dbReference>
<dbReference type="InterPro" id="IPR002694">
    <property type="entry name" value="Znf_CHC2"/>
</dbReference>
<accession>A0A212R3T0</accession>
<evidence type="ECO:0000256" key="12">
    <source>
        <dbReference type="HAMAP-Rule" id="MF_00974"/>
    </source>
</evidence>
<dbReference type="SUPFAM" id="SSF57783">
    <property type="entry name" value="Zinc beta-ribbon"/>
    <property type="match status" value="1"/>
</dbReference>
<dbReference type="Gene3D" id="3.90.580.10">
    <property type="entry name" value="Zinc finger, CHC2-type domain"/>
    <property type="match status" value="1"/>
</dbReference>
<keyword evidence="2 12" id="KW-0639">Primosome</keyword>
<keyword evidence="11 12" id="KW-0804">Transcription</keyword>
<dbReference type="HAMAP" id="MF_00974">
    <property type="entry name" value="DNA_primase_DnaG"/>
    <property type="match status" value="1"/>
</dbReference>
<dbReference type="NCBIfam" id="TIGR01391">
    <property type="entry name" value="dnaG"/>
    <property type="match status" value="1"/>
</dbReference>
<keyword evidence="1 12" id="KW-0240">DNA-directed RNA polymerase</keyword>
<dbReference type="InterPro" id="IPR036977">
    <property type="entry name" value="DNA_primase_Znf_CHC2"/>
</dbReference>
<dbReference type="GO" id="GO:1990077">
    <property type="term" value="C:primosome complex"/>
    <property type="evidence" value="ECO:0007669"/>
    <property type="project" value="UniProtKB-KW"/>
</dbReference>
<evidence type="ECO:0000256" key="7">
    <source>
        <dbReference type="ARBA" id="ARBA00022771"/>
    </source>
</evidence>
<keyword evidence="3 12" id="KW-0808">Transferase</keyword>
<evidence type="ECO:0000256" key="3">
    <source>
        <dbReference type="ARBA" id="ARBA00022679"/>
    </source>
</evidence>
<keyword evidence="4 12" id="KW-0548">Nucleotidyltransferase</keyword>
<dbReference type="InterPro" id="IPR006171">
    <property type="entry name" value="TOPRIM_dom"/>
</dbReference>
<evidence type="ECO:0000256" key="2">
    <source>
        <dbReference type="ARBA" id="ARBA00022515"/>
    </source>
</evidence>
<dbReference type="EC" id="2.7.7.101" evidence="12"/>